<name>A0A4Y1NPC5_9STAP</name>
<dbReference type="RefSeq" id="WP_159372536.1">
    <property type="nucleotide sequence ID" value="NZ_MF477836.1"/>
</dbReference>
<sequence length="821" mass="96121">MSNLKIFKVKVSNLPKDKDINKVINLTSKKTYYFSEFNEKLKLLKESADKNNKVYTFDIEIVDYDAPNIVHFMLNNYAITKNTPESIKSIIEYEALKDRNAEEKGVSEDYKKQFFGALQESEDYDVATNESVKNGKLKKVSIFSKVSPFKKKQSEKNIEFNEEEQNQLEELKADMIASAKSDELHKENEIVNLSDSQLKQKDAEIIENAVNDDKLYETKELEKESYDNKPTHLNASVNETENEINSDNTIEIYTSKSIDDEKIIESNINEISDKFQDALKNEVSDEKFNIDVPQLNIEKPDLQNMSEIEREEIIFLNKREEEKQKYLKNQSNALINSLKENYYSGLKDIQDKIEEYYKENKPDYKEYIDNLINEQAPLNKEIIDTLNKQLEEEDNLILQKDMDDFKKQHQTKKEMLKEKKELRLAEKRKELNDDNEKLKERGKKYLDNELNEKVEAFKAQQIKLLDNEILKLKASLEKELNYNLIKYDSETFKNLSLLRVEIIQNKNKSDELKLQKEKNDNERKALKLEEERINLDMKKAEAEISKANAIKDESIKSANDLEIAKQEALARKHELQLKQEENHLRKIAAEEDANRLKQQELELRQTEMELYKKENEQMNKLIKSNYLTQIMPNKEKEETFNVVEPVSKQTDNKLGKLLTSALIVSLIGGTGYVVAENNGYFDRDKNNKDNQETVVKDSDDKEYKMLVNNHDFIEAYKVNPNKKDELKDKALAEKDFIDAVELAKQTNDKEYLIRVYLANGNTEDLIKTYQTMSYEEKSEISQDDLEKMAKLFIDKGDKESTKAILKDIKDEKIKKEIESQL</sequence>
<accession>A0A4Y1NPC5</accession>
<evidence type="ECO:0000313" key="2">
    <source>
        <dbReference type="EMBL" id="AXE74996.1"/>
    </source>
</evidence>
<reference evidence="2" key="1">
    <citation type="journal article" date="2019" name="J. Antimicrob. Chemother.">
        <title>Macrococcus canis contains recombinogenic methicillin resistance elements and the mecB plasmid found in Staphylococcus aureus.</title>
        <authorList>
            <person name="Chanchaithong P."/>
            <person name="Perreten V."/>
            <person name="Schwendener S."/>
        </authorList>
    </citation>
    <scope>NUCLEOTIDE SEQUENCE</scope>
    <source>
        <strain evidence="2">KM0218</strain>
        <plasmid evidence="2">pKM0218</plasmid>
    </source>
</reference>
<organism evidence="2">
    <name type="scientific">Macrococcoides canis</name>
    <dbReference type="NCBI Taxonomy" id="1855823"/>
    <lineage>
        <taxon>Bacteria</taxon>
        <taxon>Bacillati</taxon>
        <taxon>Bacillota</taxon>
        <taxon>Bacilli</taxon>
        <taxon>Bacillales</taxon>
        <taxon>Staphylococcaceae</taxon>
        <taxon>Macrococcoides</taxon>
    </lineage>
</organism>
<feature type="coiled-coil region" evidence="1">
    <location>
        <begin position="151"/>
        <end position="181"/>
    </location>
</feature>
<dbReference type="EMBL" id="MF477836">
    <property type="protein sequence ID" value="AXE74996.1"/>
    <property type="molecule type" value="Genomic_DNA"/>
</dbReference>
<evidence type="ECO:0000256" key="1">
    <source>
        <dbReference type="SAM" id="Coils"/>
    </source>
</evidence>
<geneLocation type="plasmid" evidence="2">
    <name>pKM0218</name>
</geneLocation>
<keyword evidence="2" id="KW-0614">Plasmid</keyword>
<dbReference type="AlphaFoldDB" id="A0A4Y1NPC5"/>
<proteinExistence type="predicted"/>
<keyword evidence="1" id="KW-0175">Coiled coil</keyword>
<protein>
    <submittedName>
        <fullName evidence="2">Uncharacterized protein</fullName>
    </submittedName>
</protein>
<feature type="coiled-coil region" evidence="1">
    <location>
        <begin position="500"/>
        <end position="621"/>
    </location>
</feature>
<feature type="coiled-coil region" evidence="1">
    <location>
        <begin position="402"/>
        <end position="448"/>
    </location>
</feature>